<name>A0A2C5YEA1_9HYPO</name>
<dbReference type="InterPro" id="IPR029058">
    <property type="entry name" value="AB_hydrolase_fold"/>
</dbReference>
<gene>
    <name evidence="2" type="ORF">CDD81_1527</name>
</gene>
<evidence type="ECO:0000313" key="3">
    <source>
        <dbReference type="Proteomes" id="UP000226192"/>
    </source>
</evidence>
<organism evidence="2 3">
    <name type="scientific">Ophiocordyceps australis</name>
    <dbReference type="NCBI Taxonomy" id="1399860"/>
    <lineage>
        <taxon>Eukaryota</taxon>
        <taxon>Fungi</taxon>
        <taxon>Dikarya</taxon>
        <taxon>Ascomycota</taxon>
        <taxon>Pezizomycotina</taxon>
        <taxon>Sordariomycetes</taxon>
        <taxon>Hypocreomycetidae</taxon>
        <taxon>Hypocreales</taxon>
        <taxon>Ophiocordycipitaceae</taxon>
        <taxon>Ophiocordyceps</taxon>
    </lineage>
</organism>
<dbReference type="SUPFAM" id="SSF53474">
    <property type="entry name" value="alpha/beta-Hydrolases"/>
    <property type="match status" value="1"/>
</dbReference>
<dbReference type="Gene3D" id="3.40.50.1820">
    <property type="entry name" value="alpha/beta hydrolase"/>
    <property type="match status" value="1"/>
</dbReference>
<evidence type="ECO:0000259" key="1">
    <source>
        <dbReference type="Pfam" id="PF12697"/>
    </source>
</evidence>
<dbReference type="Pfam" id="PF12697">
    <property type="entry name" value="Abhydrolase_6"/>
    <property type="match status" value="1"/>
</dbReference>
<protein>
    <recommendedName>
        <fullName evidence="1">AB hydrolase-1 domain-containing protein</fullName>
    </recommendedName>
</protein>
<evidence type="ECO:0000313" key="2">
    <source>
        <dbReference type="EMBL" id="PHH65800.1"/>
    </source>
</evidence>
<dbReference type="AlphaFoldDB" id="A0A2C5YEA1"/>
<dbReference type="InterPro" id="IPR050471">
    <property type="entry name" value="AB_hydrolase"/>
</dbReference>
<accession>A0A2C5YEA1</accession>
<sequence length="529" mass="58517">MDLSDASKTTADVKGGILHVTMQPSPDLDAAVFDEWYNNEHGPTRLRMPDIFSSGVRYRAIDDSLPCFMALYDITRMSLLETKRYTSLRETRSSREASVVAKVNIHRLFWDCVLTRSDSTWKHDGAQPVTVSVEITLREDVEGAGELLETWFKEEHIKMLAKVPGWKRSRLLRASDKTTRYLALHDYAQENGLDGEAHHEAMTSKMLAEAVADKKQRTWALYYVFGAAARDLANLKRLPASAGVDDGRLRTTAGHDAAIESSIVTRDGLTIPYRLEGSGLCNAPVVAFSNSLLTSLHMWDPFIALLKRARPELQLLRYDTRGRHALPQPAKAADLARLCDDVMELLDALHISKLHAFVGVSMGGATALRLAVEEQSARRVGRIVAADCNAASTPANTQAWRERLVLGETSMAALAEQNVARWLHPNNRSNSKLATWLREMVAANNVDGFKHSCTALWDFDVRPQLPACKMPALLVVGEADAQGNMAKTMQAFSPMLGQEGAPLSILPETGHLPMCEDPEAFLSAVRDFI</sequence>
<dbReference type="PANTHER" id="PTHR43433:SF5">
    <property type="entry name" value="AB HYDROLASE-1 DOMAIN-CONTAINING PROTEIN"/>
    <property type="match status" value="1"/>
</dbReference>
<dbReference type="OrthoDB" id="2851338at2759"/>
<dbReference type="PANTHER" id="PTHR43433">
    <property type="entry name" value="HYDROLASE, ALPHA/BETA FOLD FAMILY PROTEIN"/>
    <property type="match status" value="1"/>
</dbReference>
<proteinExistence type="predicted"/>
<dbReference type="InterPro" id="IPR000073">
    <property type="entry name" value="AB_hydrolase_1"/>
</dbReference>
<dbReference type="EMBL" id="NJET01000014">
    <property type="protein sequence ID" value="PHH65800.1"/>
    <property type="molecule type" value="Genomic_DNA"/>
</dbReference>
<comment type="caution">
    <text evidence="2">The sequence shown here is derived from an EMBL/GenBank/DDBJ whole genome shotgun (WGS) entry which is preliminary data.</text>
</comment>
<dbReference type="Proteomes" id="UP000226192">
    <property type="component" value="Unassembled WGS sequence"/>
</dbReference>
<dbReference type="STRING" id="1399860.A0A2C5YEA1"/>
<reference evidence="2 3" key="1">
    <citation type="submission" date="2017-06" db="EMBL/GenBank/DDBJ databases">
        <title>Ant-infecting Ophiocordyceps genomes reveal a high diversity of potential behavioral manipulation genes and a possible major role for enterotoxins.</title>
        <authorList>
            <person name="De Bekker C."/>
            <person name="Evans H.C."/>
            <person name="Brachmann A."/>
            <person name="Hughes D.P."/>
        </authorList>
    </citation>
    <scope>NUCLEOTIDE SEQUENCE [LARGE SCALE GENOMIC DNA]</scope>
    <source>
        <strain evidence="2 3">Map64</strain>
    </source>
</reference>
<feature type="domain" description="AB hydrolase-1" evidence="1">
    <location>
        <begin position="298"/>
        <end position="522"/>
    </location>
</feature>
<keyword evidence="3" id="KW-1185">Reference proteome</keyword>